<dbReference type="SMART" id="SM00213">
    <property type="entry name" value="UBQ"/>
    <property type="match status" value="1"/>
</dbReference>
<keyword evidence="3" id="KW-1133">Transmembrane helix</keyword>
<keyword evidence="5" id="KW-0834">Unfolded protein response</keyword>
<evidence type="ECO:0000313" key="7">
    <source>
        <dbReference type="EMBL" id="GMT00276.1"/>
    </source>
</evidence>
<dbReference type="SUPFAM" id="SSF54236">
    <property type="entry name" value="Ubiquitin-like"/>
    <property type="match status" value="1"/>
</dbReference>
<evidence type="ECO:0000256" key="1">
    <source>
        <dbReference type="ARBA" id="ARBA00004370"/>
    </source>
</evidence>
<evidence type="ECO:0000256" key="4">
    <source>
        <dbReference type="ARBA" id="ARBA00023136"/>
    </source>
</evidence>
<accession>A0AAV5U179</accession>
<evidence type="ECO:0000256" key="3">
    <source>
        <dbReference type="ARBA" id="ARBA00022989"/>
    </source>
</evidence>
<dbReference type="Gene3D" id="3.10.20.90">
    <property type="entry name" value="Phosphatidylinositol 3-kinase Catalytic Subunit, Chain A, domain 1"/>
    <property type="match status" value="1"/>
</dbReference>
<reference evidence="7" key="1">
    <citation type="submission" date="2023-10" db="EMBL/GenBank/DDBJ databases">
        <title>Genome assembly of Pristionchus species.</title>
        <authorList>
            <person name="Yoshida K."/>
            <person name="Sommer R.J."/>
        </authorList>
    </citation>
    <scope>NUCLEOTIDE SEQUENCE</scope>
    <source>
        <strain evidence="7">RS0144</strain>
    </source>
</reference>
<dbReference type="PANTHER" id="PTHR12943">
    <property type="entry name" value="HOMOCYSTEINE-RESPONSIVE ENDOPLASMIC RETICULUM-RESIDENT UNIQUITIN-LIKE DOMAIN HERPUD PROTEIN FAMILY MEMBER"/>
    <property type="match status" value="1"/>
</dbReference>
<dbReference type="InterPro" id="IPR000626">
    <property type="entry name" value="Ubiquitin-like_dom"/>
</dbReference>
<comment type="subcellular location">
    <subcellularLocation>
        <location evidence="1">Membrane</location>
    </subcellularLocation>
</comment>
<evidence type="ECO:0000256" key="5">
    <source>
        <dbReference type="ARBA" id="ARBA00023230"/>
    </source>
</evidence>
<dbReference type="PANTHER" id="PTHR12943:SF27">
    <property type="entry name" value="HOMOCYSTEINE-INDUCED ENDOPLASMIC RETICULUM PROTEIN, ISOFORM A"/>
    <property type="match status" value="1"/>
</dbReference>
<evidence type="ECO:0000313" key="8">
    <source>
        <dbReference type="Proteomes" id="UP001432027"/>
    </source>
</evidence>
<evidence type="ECO:0000259" key="6">
    <source>
        <dbReference type="PROSITE" id="PS50053"/>
    </source>
</evidence>
<comment type="caution">
    <text evidence="7">The sequence shown here is derived from an EMBL/GenBank/DDBJ whole genome shotgun (WGS) entry which is preliminary data.</text>
</comment>
<dbReference type="PROSITE" id="PS50053">
    <property type="entry name" value="UBIQUITIN_2"/>
    <property type="match status" value="1"/>
</dbReference>
<dbReference type="Proteomes" id="UP001432027">
    <property type="component" value="Unassembled WGS sequence"/>
</dbReference>
<gene>
    <name evidence="7" type="ORF">PENTCL1PPCAC_22450</name>
</gene>
<feature type="domain" description="Ubiquitin-like" evidence="6">
    <location>
        <begin position="9"/>
        <end position="71"/>
    </location>
</feature>
<feature type="non-terminal residue" evidence="7">
    <location>
        <position position="176"/>
    </location>
</feature>
<organism evidence="7 8">
    <name type="scientific">Pristionchus entomophagus</name>
    <dbReference type="NCBI Taxonomy" id="358040"/>
    <lineage>
        <taxon>Eukaryota</taxon>
        <taxon>Metazoa</taxon>
        <taxon>Ecdysozoa</taxon>
        <taxon>Nematoda</taxon>
        <taxon>Chromadorea</taxon>
        <taxon>Rhabditida</taxon>
        <taxon>Rhabditina</taxon>
        <taxon>Diplogasteromorpha</taxon>
        <taxon>Diplogasteroidea</taxon>
        <taxon>Neodiplogasteridae</taxon>
        <taxon>Pristionchus</taxon>
    </lineage>
</organism>
<dbReference type="GO" id="GO:0030968">
    <property type="term" value="P:endoplasmic reticulum unfolded protein response"/>
    <property type="evidence" value="ECO:0007669"/>
    <property type="project" value="TreeGrafter"/>
</dbReference>
<sequence>RMAVNSGSVDITVRCAFQSVVEDIKVPCSTNWTVLQFKEHLQEVAPSKPLVTTQRLIFSGSILRDEKTIAEVLGARIQEGTIFFHLATTTPQAPTIQKRVTTPPNAAAGDTSSSQNNVNPWSAYYAQYSQMQAQEPSAAAAHAYYANYYANYMNYYQQHFGVNGMPGQMPGVAPIQ</sequence>
<keyword evidence="8" id="KW-1185">Reference proteome</keyword>
<dbReference type="InterPro" id="IPR029071">
    <property type="entry name" value="Ubiquitin-like_domsf"/>
</dbReference>
<dbReference type="AlphaFoldDB" id="A0AAV5U179"/>
<evidence type="ECO:0000256" key="2">
    <source>
        <dbReference type="ARBA" id="ARBA00022692"/>
    </source>
</evidence>
<feature type="non-terminal residue" evidence="7">
    <location>
        <position position="1"/>
    </location>
</feature>
<dbReference type="EMBL" id="BTSX01000005">
    <property type="protein sequence ID" value="GMT00276.1"/>
    <property type="molecule type" value="Genomic_DNA"/>
</dbReference>
<dbReference type="FunFam" id="3.10.20.90:FF:000046">
    <property type="entry name" value="Homocysteine-responsive endoplasmic reticulum-resident ubiquitin-like domain member 2 protein"/>
    <property type="match status" value="1"/>
</dbReference>
<dbReference type="Pfam" id="PF00240">
    <property type="entry name" value="ubiquitin"/>
    <property type="match status" value="1"/>
</dbReference>
<dbReference type="GO" id="GO:0016020">
    <property type="term" value="C:membrane"/>
    <property type="evidence" value="ECO:0007669"/>
    <property type="project" value="UniProtKB-SubCell"/>
</dbReference>
<keyword evidence="2" id="KW-0812">Transmembrane</keyword>
<proteinExistence type="predicted"/>
<keyword evidence="4" id="KW-0472">Membrane</keyword>
<dbReference type="InterPro" id="IPR039751">
    <property type="entry name" value="HERPUD1/2"/>
</dbReference>
<name>A0AAV5U179_9BILA</name>
<protein>
    <recommendedName>
        <fullName evidence="6">Ubiquitin-like domain-containing protein</fullName>
    </recommendedName>
</protein>